<sequence length="299" mass="34295">MSDERKEAEEKMAKAIFLSADCWLDVFNFLPPYQLGLGIALISHQFDQFVNEHFKARKWALKFIQIRRKIAKNGTKTKKMEIVNFRGNADDCQIRKCNCHVKSPDSNNGLRKSAPSLLNDCASLRFVSSYFDDLSTEFPPDDSAMASDGQAVAKWLFTPRPDNVPKVFKCTCVCEDYGIFASKSAAIKATFANASSPVNFIVFIWFARLRSVDSIALFDQTNELTREQLAFKRIKHTRHFLLIRCPIARDESKWAEWEKEAIDWEFLDQWNAIEIRIYNDDDIGDGLLDETPGPSDQQK</sequence>
<protein>
    <submittedName>
        <fullName evidence="1">Uncharacterized protein</fullName>
    </submittedName>
</protein>
<name>A0ABD2KQ79_9BILA</name>
<gene>
    <name evidence="1" type="ORF">niasHT_024753</name>
</gene>
<keyword evidence="2" id="KW-1185">Reference proteome</keyword>
<evidence type="ECO:0000313" key="2">
    <source>
        <dbReference type="Proteomes" id="UP001620626"/>
    </source>
</evidence>
<dbReference type="EMBL" id="JBICBT010000708">
    <property type="protein sequence ID" value="KAL3104529.1"/>
    <property type="molecule type" value="Genomic_DNA"/>
</dbReference>
<accession>A0ABD2KQ79</accession>
<evidence type="ECO:0000313" key="1">
    <source>
        <dbReference type="EMBL" id="KAL3104529.1"/>
    </source>
</evidence>
<organism evidence="1 2">
    <name type="scientific">Heterodera trifolii</name>
    <dbReference type="NCBI Taxonomy" id="157864"/>
    <lineage>
        <taxon>Eukaryota</taxon>
        <taxon>Metazoa</taxon>
        <taxon>Ecdysozoa</taxon>
        <taxon>Nematoda</taxon>
        <taxon>Chromadorea</taxon>
        <taxon>Rhabditida</taxon>
        <taxon>Tylenchina</taxon>
        <taxon>Tylenchomorpha</taxon>
        <taxon>Tylenchoidea</taxon>
        <taxon>Heteroderidae</taxon>
        <taxon>Heteroderinae</taxon>
        <taxon>Heterodera</taxon>
    </lineage>
</organism>
<dbReference type="AlphaFoldDB" id="A0ABD2KQ79"/>
<dbReference type="Proteomes" id="UP001620626">
    <property type="component" value="Unassembled WGS sequence"/>
</dbReference>
<proteinExistence type="predicted"/>
<reference evidence="1 2" key="1">
    <citation type="submission" date="2024-10" db="EMBL/GenBank/DDBJ databases">
        <authorList>
            <person name="Kim D."/>
        </authorList>
    </citation>
    <scope>NUCLEOTIDE SEQUENCE [LARGE SCALE GENOMIC DNA]</scope>
    <source>
        <strain evidence="1">BH-2024</strain>
    </source>
</reference>
<comment type="caution">
    <text evidence="1">The sequence shown here is derived from an EMBL/GenBank/DDBJ whole genome shotgun (WGS) entry which is preliminary data.</text>
</comment>